<feature type="compositionally biased region" description="Basic and acidic residues" evidence="1">
    <location>
        <begin position="311"/>
        <end position="322"/>
    </location>
</feature>
<dbReference type="Proteomes" id="UP001235939">
    <property type="component" value="Chromosome 03"/>
</dbReference>
<accession>A0ABY6KAG3</accession>
<evidence type="ECO:0000259" key="2">
    <source>
        <dbReference type="PROSITE" id="PS50076"/>
    </source>
</evidence>
<gene>
    <name evidence="3" type="ORF">LAZ67_3001792</name>
</gene>
<dbReference type="PROSITE" id="PS50076">
    <property type="entry name" value="DNAJ_2"/>
    <property type="match status" value="1"/>
</dbReference>
<name>A0ABY6KAG3_9ARAC</name>
<dbReference type="Pfam" id="PF00226">
    <property type="entry name" value="DnaJ"/>
    <property type="match status" value="1"/>
</dbReference>
<dbReference type="PANTHER" id="PTHR15606">
    <property type="entry name" value="DNAJ HOMOLOG SUBFAMILY C MEMBER 8/LIPOPOLYSACCHARIDE SPECIFIC RESPONSE-7-RELATED"/>
    <property type="match status" value="1"/>
</dbReference>
<sequence>MGVEASLDVYRKMANACQSNFIPAFETSPDTVFQSFYTEVKTIEKKDSQWTSEQQIDRLLRPGSTYFNLNPFEVLSFTERLFYCSNSLRGSSTVATLWSRVKVAESKFGVSQVLRVDPETPMEDVKKQYKRVGVTVPYIPTAGCDCPYISVCHQLSILVHPDKNEDKEKAQRAFDIVCKAYKTLDNEELRKKALEVVEEAQARTQMMVDEKKKKLKKAGKSTQVEEDDPKQFKHAVYVLTMKLFADLERKRRQNEERNQEDRKRKREQELEEEEKKKVDREWQKNYEESRENRVNSWQAFKNPKGRKKMKEFRPPKHKAETR</sequence>
<dbReference type="PANTHER" id="PTHR15606:SF4">
    <property type="entry name" value="DNAJ HOMOLOG SUBFAMILY C MEMBER 8"/>
    <property type="match status" value="1"/>
</dbReference>
<evidence type="ECO:0000313" key="4">
    <source>
        <dbReference type="Proteomes" id="UP001235939"/>
    </source>
</evidence>
<keyword evidence="4" id="KW-1185">Reference proteome</keyword>
<feature type="domain" description="J" evidence="2">
    <location>
        <begin position="109"/>
        <end position="198"/>
    </location>
</feature>
<feature type="region of interest" description="Disordered" evidence="1">
    <location>
        <begin position="208"/>
        <end position="227"/>
    </location>
</feature>
<evidence type="ECO:0000313" key="3">
    <source>
        <dbReference type="EMBL" id="UYV64727.1"/>
    </source>
</evidence>
<feature type="region of interest" description="Disordered" evidence="1">
    <location>
        <begin position="252"/>
        <end position="322"/>
    </location>
</feature>
<dbReference type="EMBL" id="CP092865">
    <property type="protein sequence ID" value="UYV64727.1"/>
    <property type="molecule type" value="Genomic_DNA"/>
</dbReference>
<organism evidence="3 4">
    <name type="scientific">Cordylochernes scorpioides</name>
    <dbReference type="NCBI Taxonomy" id="51811"/>
    <lineage>
        <taxon>Eukaryota</taxon>
        <taxon>Metazoa</taxon>
        <taxon>Ecdysozoa</taxon>
        <taxon>Arthropoda</taxon>
        <taxon>Chelicerata</taxon>
        <taxon>Arachnida</taxon>
        <taxon>Pseudoscorpiones</taxon>
        <taxon>Cheliferoidea</taxon>
        <taxon>Chernetidae</taxon>
        <taxon>Cordylochernes</taxon>
    </lineage>
</organism>
<evidence type="ECO:0000256" key="1">
    <source>
        <dbReference type="SAM" id="MobiDB-lite"/>
    </source>
</evidence>
<dbReference type="InterPro" id="IPR042858">
    <property type="entry name" value="DNAJC8"/>
</dbReference>
<protein>
    <submittedName>
        <fullName evidence="3">DNAJC8</fullName>
    </submittedName>
</protein>
<dbReference type="SUPFAM" id="SSF46565">
    <property type="entry name" value="Chaperone J-domain"/>
    <property type="match status" value="1"/>
</dbReference>
<feature type="compositionally biased region" description="Basic and acidic residues" evidence="1">
    <location>
        <begin position="252"/>
        <end position="293"/>
    </location>
</feature>
<dbReference type="InterPro" id="IPR001623">
    <property type="entry name" value="DnaJ_domain"/>
</dbReference>
<dbReference type="InterPro" id="IPR036869">
    <property type="entry name" value="J_dom_sf"/>
</dbReference>
<proteinExistence type="predicted"/>
<reference evidence="3 4" key="1">
    <citation type="submission" date="2022-01" db="EMBL/GenBank/DDBJ databases">
        <title>A chromosomal length assembly of Cordylochernes scorpioides.</title>
        <authorList>
            <person name="Zeh D."/>
            <person name="Zeh J."/>
        </authorList>
    </citation>
    <scope>NUCLEOTIDE SEQUENCE [LARGE SCALE GENOMIC DNA]</scope>
    <source>
        <strain evidence="3">IN4F17</strain>
        <tissue evidence="3">Whole Body</tissue>
    </source>
</reference>
<dbReference type="Gene3D" id="1.10.287.110">
    <property type="entry name" value="DnaJ domain"/>
    <property type="match status" value="1"/>
</dbReference>
<dbReference type="CDD" id="cd06257">
    <property type="entry name" value="DnaJ"/>
    <property type="match status" value="1"/>
</dbReference>